<dbReference type="InterPro" id="IPR015791">
    <property type="entry name" value="Antimic/Inh_G_crystallin-like"/>
</dbReference>
<feature type="signal peptide" evidence="1">
    <location>
        <begin position="1"/>
        <end position="30"/>
    </location>
</feature>
<sequence>MATARKSPVTAAAAVLLLLIVAAAVGPASASTLTLYGLLGCRRPIPGRCGVCYNIGPLYKGYFFNYFGGQCGRFYYGFNCQGRYDVICRSIRCCQTPADIKAFLYHASPEVSTELASG</sequence>
<evidence type="ECO:0000256" key="1">
    <source>
        <dbReference type="SAM" id="SignalP"/>
    </source>
</evidence>
<evidence type="ECO:0000313" key="3">
    <source>
        <dbReference type="Proteomes" id="UP001189122"/>
    </source>
</evidence>
<comment type="caution">
    <text evidence="2">The sequence shown here is derived from an EMBL/GenBank/DDBJ whole genome shotgun (WGS) entry which is preliminary data.</text>
</comment>
<accession>A0ABN7E7T5</accession>
<keyword evidence="1" id="KW-0732">Signal</keyword>
<evidence type="ECO:0000313" key="2">
    <source>
        <dbReference type="EMBL" id="CAA6673934.1"/>
    </source>
</evidence>
<organism evidence="2 3">
    <name type="scientific">Spirodela intermedia</name>
    <name type="common">Intermediate duckweed</name>
    <dbReference type="NCBI Taxonomy" id="51605"/>
    <lineage>
        <taxon>Eukaryota</taxon>
        <taxon>Viridiplantae</taxon>
        <taxon>Streptophyta</taxon>
        <taxon>Embryophyta</taxon>
        <taxon>Tracheophyta</taxon>
        <taxon>Spermatophyta</taxon>
        <taxon>Magnoliopsida</taxon>
        <taxon>Liliopsida</taxon>
        <taxon>Araceae</taxon>
        <taxon>Lemnoideae</taxon>
        <taxon>Spirodela</taxon>
    </lineage>
</organism>
<protein>
    <submittedName>
        <fullName evidence="2">Uncharacterized protein</fullName>
    </submittedName>
</protein>
<feature type="chain" id="PRO_5045241439" evidence="1">
    <location>
        <begin position="31"/>
        <end position="118"/>
    </location>
</feature>
<gene>
    <name evidence="2" type="ORF">SI7747_UN020292</name>
</gene>
<keyword evidence="3" id="KW-1185">Reference proteome</keyword>
<dbReference type="Proteomes" id="UP001189122">
    <property type="component" value="Unassembled WGS sequence"/>
</dbReference>
<proteinExistence type="predicted"/>
<dbReference type="EMBL" id="CACRZD030000040">
    <property type="protein sequence ID" value="CAA6673934.1"/>
    <property type="molecule type" value="Genomic_DNA"/>
</dbReference>
<reference evidence="3" key="1">
    <citation type="journal article" date="2020" name="Sci. Rep.">
        <title>Chromosome-scale genome assembly for the duckweed Spirodela intermedia, integrating cytogenetic maps, PacBio and Oxford Nanopore libraries.</title>
        <authorList>
            <person name="Hoang P.T.N."/>
            <person name="Fiebig A."/>
            <person name="Novak P."/>
            <person name="Macas J."/>
            <person name="Cao H.X."/>
            <person name="Stepanenko A."/>
            <person name="Chen G."/>
            <person name="Borisjuk N."/>
            <person name="Scholz U."/>
            <person name="Schubert I."/>
        </authorList>
    </citation>
    <scope>NUCLEOTIDE SEQUENCE [LARGE SCALE GENOMIC DNA]</scope>
</reference>
<dbReference type="Gene3D" id="2.60.20.30">
    <property type="match status" value="1"/>
</dbReference>
<name>A0ABN7E7T5_SPIIN</name>